<evidence type="ECO:0000256" key="5">
    <source>
        <dbReference type="ARBA" id="ARBA00022692"/>
    </source>
</evidence>
<keyword evidence="7 10" id="KW-0472">Membrane</keyword>
<dbReference type="GO" id="GO:0009425">
    <property type="term" value="C:bacterial-type flagellum basal body"/>
    <property type="evidence" value="ECO:0007669"/>
    <property type="project" value="UniProtKB-SubCell"/>
</dbReference>
<evidence type="ECO:0000256" key="10">
    <source>
        <dbReference type="RuleBase" id="RU362071"/>
    </source>
</evidence>
<dbReference type="EMBL" id="HG938353">
    <property type="protein sequence ID" value="CDN46401.1"/>
    <property type="molecule type" value="Genomic_DNA"/>
</dbReference>
<evidence type="ECO:0000313" key="11">
    <source>
        <dbReference type="EMBL" id="CDN46401.1"/>
    </source>
</evidence>
<name>A0A068SL45_NEOGA</name>
<organism evidence="11 12">
    <name type="scientific">Neorhizobium galegae bv. orientalis str. HAMBI 540</name>
    <dbReference type="NCBI Taxonomy" id="1028800"/>
    <lineage>
        <taxon>Bacteria</taxon>
        <taxon>Pseudomonadati</taxon>
        <taxon>Pseudomonadota</taxon>
        <taxon>Alphaproteobacteria</taxon>
        <taxon>Hyphomicrobiales</taxon>
        <taxon>Rhizobiaceae</taxon>
        <taxon>Rhizobium/Agrobacterium group</taxon>
        <taxon>Neorhizobium</taxon>
    </lineage>
</organism>
<reference evidence="12" key="1">
    <citation type="journal article" date="2014" name="BMC Genomics">
        <title>Genome sequencing of two Neorhizobium galegae strains reveals a noeT gene responsible for the unusual acetylation of the nodulation factors.</title>
        <authorList>
            <person name="Osterman J."/>
            <person name="Marsh J."/>
            <person name="Laine P.K."/>
            <person name="Zeng Z."/>
            <person name="Alatalo E."/>
            <person name="Sullivan J.T."/>
            <person name="Young J.P."/>
            <person name="Thomas-Oates J."/>
            <person name="Paulin L."/>
            <person name="Lindstrom K."/>
        </authorList>
    </citation>
    <scope>NUCLEOTIDE SEQUENCE [LARGE SCALE GENOMIC DNA]</scope>
    <source>
        <strain evidence="12">HAMBI 540</strain>
    </source>
</reference>
<protein>
    <recommendedName>
        <fullName evidence="3 9">Flagellar biosynthetic protein FliR</fullName>
    </recommendedName>
</protein>
<feature type="transmembrane region" description="Helical" evidence="10">
    <location>
        <begin position="124"/>
        <end position="145"/>
    </location>
</feature>
<dbReference type="InterPro" id="IPR006303">
    <property type="entry name" value="FliR"/>
</dbReference>
<keyword evidence="6 10" id="KW-1133">Transmembrane helix</keyword>
<dbReference type="PATRIC" id="fig|1028800.3.peg.210"/>
<dbReference type="GO" id="GO:0005886">
    <property type="term" value="C:plasma membrane"/>
    <property type="evidence" value="ECO:0007669"/>
    <property type="project" value="UniProtKB-SubCell"/>
</dbReference>
<feature type="transmembrane region" description="Helical" evidence="10">
    <location>
        <begin position="92"/>
        <end position="112"/>
    </location>
</feature>
<evidence type="ECO:0000256" key="2">
    <source>
        <dbReference type="ARBA" id="ARBA00009772"/>
    </source>
</evidence>
<dbReference type="eggNOG" id="COG1684">
    <property type="taxonomic scope" value="Bacteria"/>
</dbReference>
<proteinExistence type="inferred from homology"/>
<dbReference type="AlphaFoldDB" id="A0A068SL45"/>
<dbReference type="GeneID" id="24257671"/>
<dbReference type="GO" id="GO:0006605">
    <property type="term" value="P:protein targeting"/>
    <property type="evidence" value="ECO:0007669"/>
    <property type="project" value="UniProtKB-UniRule"/>
</dbReference>
<dbReference type="Proteomes" id="UP000028181">
    <property type="component" value="Chromosome I"/>
</dbReference>
<dbReference type="RefSeq" id="WP_038539809.1">
    <property type="nucleotide sequence ID" value="NZ_HG938353.1"/>
</dbReference>
<dbReference type="InterPro" id="IPR002010">
    <property type="entry name" value="T3SS_IM_R"/>
</dbReference>
<keyword evidence="4 10" id="KW-1003">Cell membrane</keyword>
<dbReference type="PANTHER" id="PTHR30065">
    <property type="entry name" value="FLAGELLAR BIOSYNTHETIC PROTEIN FLIR"/>
    <property type="match status" value="1"/>
</dbReference>
<accession>A0A068SL45</accession>
<evidence type="ECO:0000256" key="9">
    <source>
        <dbReference type="NCBIfam" id="TIGR01400"/>
    </source>
</evidence>
<comment type="function">
    <text evidence="1 10">Role in flagellar biosynthesis.</text>
</comment>
<dbReference type="PRINTS" id="PR00953">
    <property type="entry name" value="TYPE3IMRPROT"/>
</dbReference>
<dbReference type="NCBIfam" id="TIGR01400">
    <property type="entry name" value="fliR"/>
    <property type="match status" value="1"/>
</dbReference>
<feature type="transmembrane region" description="Helical" evidence="10">
    <location>
        <begin position="7"/>
        <end position="30"/>
    </location>
</feature>
<evidence type="ECO:0000313" key="12">
    <source>
        <dbReference type="Proteomes" id="UP000028181"/>
    </source>
</evidence>
<dbReference type="GO" id="GO:0044780">
    <property type="term" value="P:bacterial-type flagellum assembly"/>
    <property type="evidence" value="ECO:0007669"/>
    <property type="project" value="UniProtKB-UniRule"/>
</dbReference>
<feature type="transmembrane region" description="Helical" evidence="10">
    <location>
        <begin position="212"/>
        <end position="236"/>
    </location>
</feature>
<evidence type="ECO:0000256" key="4">
    <source>
        <dbReference type="ARBA" id="ARBA00022475"/>
    </source>
</evidence>
<dbReference type="HOGENOM" id="CLU_063626_3_1_5"/>
<comment type="subcellular location">
    <subcellularLocation>
        <location evidence="10">Cell membrane</location>
        <topology evidence="10">Multi-pass membrane protein</topology>
    </subcellularLocation>
    <subcellularLocation>
        <location evidence="10">Bacterial flagellum basal body</location>
    </subcellularLocation>
</comment>
<feature type="transmembrane region" description="Helical" evidence="10">
    <location>
        <begin position="36"/>
        <end position="55"/>
    </location>
</feature>
<dbReference type="PANTHER" id="PTHR30065:SF1">
    <property type="entry name" value="SURFACE PRESENTATION OF ANTIGENS PROTEIN SPAR"/>
    <property type="match status" value="1"/>
</dbReference>
<dbReference type="KEGG" id="ngg:RG540_CH02060"/>
<evidence type="ECO:0000256" key="7">
    <source>
        <dbReference type="ARBA" id="ARBA00023136"/>
    </source>
</evidence>
<keyword evidence="11" id="KW-0282">Flagellum</keyword>
<evidence type="ECO:0000256" key="8">
    <source>
        <dbReference type="ARBA" id="ARBA00023143"/>
    </source>
</evidence>
<comment type="similarity">
    <text evidence="2 10">Belongs to the FliR/MopE/SpaR family.</text>
</comment>
<evidence type="ECO:0000256" key="6">
    <source>
        <dbReference type="ARBA" id="ARBA00022989"/>
    </source>
</evidence>
<dbReference type="Pfam" id="PF01311">
    <property type="entry name" value="Bac_export_1"/>
    <property type="match status" value="1"/>
</dbReference>
<dbReference type="OrthoDB" id="9779817at2"/>
<feature type="transmembrane region" description="Helical" evidence="10">
    <location>
        <begin position="181"/>
        <end position="200"/>
    </location>
</feature>
<evidence type="ECO:0000256" key="1">
    <source>
        <dbReference type="ARBA" id="ARBA00002578"/>
    </source>
</evidence>
<evidence type="ECO:0000256" key="3">
    <source>
        <dbReference type="ARBA" id="ARBA00021717"/>
    </source>
</evidence>
<feature type="transmembrane region" description="Helical" evidence="10">
    <location>
        <begin position="67"/>
        <end position="86"/>
    </location>
</feature>
<gene>
    <name evidence="11" type="primary">fliR</name>
    <name evidence="11" type="ORF">RG540_CH02060</name>
</gene>
<keyword evidence="12" id="KW-1185">Reference proteome</keyword>
<keyword evidence="8 10" id="KW-0975">Bacterial flagellum</keyword>
<keyword evidence="11" id="KW-0966">Cell projection</keyword>
<keyword evidence="11" id="KW-0969">Cilium</keyword>
<sequence>MITDPQGTILALFLAFCRMGTCVMVLPGLGSGRVPVQVRLFVAVALSMAVLPVLWDQIYPKASEPTATYLGLIFTEAAIGTVYGLIARLYTLGMQFAGTVLTLSIGFTAPGGHDVFEDSQENSLTILLTLSGLLLLFMMDFHHIVFRALVDSYTATPVGAVIDPQKILITLTDTLRASTVIMLRLASPFLIFGLMFNVAIGLINKMAPQIPIFFISTPFILMGGLFLLYLSIAAFIRQYADGFAPIFRSF</sequence>
<keyword evidence="5 10" id="KW-0812">Transmembrane</keyword>